<keyword evidence="1" id="KW-0472">Membrane</keyword>
<dbReference type="OrthoDB" id="2111373at2"/>
<gene>
    <name evidence="2" type="ORF">NSA23_00625</name>
</gene>
<evidence type="ECO:0000313" key="3">
    <source>
        <dbReference type="Proteomes" id="UP001142078"/>
    </source>
</evidence>
<keyword evidence="1" id="KW-0812">Transmembrane</keyword>
<reference evidence="2" key="1">
    <citation type="submission" date="2022-07" db="EMBL/GenBank/DDBJ databases">
        <title>Enhanced cultured diversity of the mouse gut microbiota enables custom-made synthetic communities.</title>
        <authorList>
            <person name="Afrizal A."/>
        </authorList>
    </citation>
    <scope>NUCLEOTIDE SEQUENCE</scope>
    <source>
        <strain evidence="2">DSM 29482</strain>
    </source>
</reference>
<evidence type="ECO:0008006" key="4">
    <source>
        <dbReference type="Google" id="ProtNLM"/>
    </source>
</evidence>
<feature type="transmembrane region" description="Helical" evidence="1">
    <location>
        <begin position="139"/>
        <end position="159"/>
    </location>
</feature>
<evidence type="ECO:0000313" key="2">
    <source>
        <dbReference type="EMBL" id="MCR2042608.1"/>
    </source>
</evidence>
<dbReference type="AlphaFoldDB" id="A0A9X2MFJ1"/>
<feature type="transmembrane region" description="Helical" evidence="1">
    <location>
        <begin position="17"/>
        <end position="36"/>
    </location>
</feature>
<keyword evidence="3" id="KW-1185">Reference proteome</keyword>
<comment type="caution">
    <text evidence="2">The sequence shown here is derived from an EMBL/GenBank/DDBJ whole genome shotgun (WGS) entry which is preliminary data.</text>
</comment>
<evidence type="ECO:0000256" key="1">
    <source>
        <dbReference type="SAM" id="Phobius"/>
    </source>
</evidence>
<name>A0A9X2MFJ1_9FIRM</name>
<dbReference type="EMBL" id="JANJZL010000001">
    <property type="protein sequence ID" value="MCR2042608.1"/>
    <property type="molecule type" value="Genomic_DNA"/>
</dbReference>
<dbReference type="RefSeq" id="WP_042682005.1">
    <property type="nucleotide sequence ID" value="NZ_CABKTM010000043.1"/>
</dbReference>
<feature type="transmembrane region" description="Helical" evidence="1">
    <location>
        <begin position="112"/>
        <end position="132"/>
    </location>
</feature>
<dbReference type="Proteomes" id="UP001142078">
    <property type="component" value="Unassembled WGS sequence"/>
</dbReference>
<feature type="transmembrane region" description="Helical" evidence="1">
    <location>
        <begin position="45"/>
        <end position="69"/>
    </location>
</feature>
<accession>A0A9X2MFJ1</accession>
<protein>
    <recommendedName>
        <fullName evidence="4">Mg2+ and Co2+ transporter CorB</fullName>
    </recommendedName>
</protein>
<keyword evidence="1" id="KW-1133">Transmembrane helix</keyword>
<proteinExistence type="predicted"/>
<organism evidence="2 3">
    <name type="scientific">Anaerosalibacter massiliensis</name>
    <dbReference type="NCBI Taxonomy" id="1347392"/>
    <lineage>
        <taxon>Bacteria</taxon>
        <taxon>Bacillati</taxon>
        <taxon>Bacillota</taxon>
        <taxon>Tissierellia</taxon>
        <taxon>Tissierellales</taxon>
        <taxon>Sporanaerobacteraceae</taxon>
        <taxon>Anaerosalibacter</taxon>
    </lineage>
</organism>
<sequence>MGKKDADDISHRQNKKWVITIFFWTFIMAILFSLIAEKLMNRLEIFFAFIILIIIILLGIVFDIIGIAVTASDEKPFHSMAANKVEEARYAIKLIKNAGQVSNFCNDVIGDISGIISGSAGTIIIFKLINIYDIKDGTILSIIITALIASFTVGGKAIGKEIAINNSENIIFHIAKLLNFLENKFKVNLFKNQNNCEKR</sequence>